<reference evidence="13 14" key="2">
    <citation type="submission" date="2019-04" db="EMBL/GenBank/DDBJ databases">
        <title>The genome sequence of big-headed turtle.</title>
        <authorList>
            <person name="Gong S."/>
        </authorList>
    </citation>
    <scope>NUCLEOTIDE SEQUENCE [LARGE SCALE GENOMIC DNA]</scope>
    <source>
        <strain evidence="13">DO16091913</strain>
        <tissue evidence="13">Muscle</tissue>
    </source>
</reference>
<comment type="caution">
    <text evidence="13">The sequence shown here is derived from an EMBL/GenBank/DDBJ whole genome shotgun (WGS) entry which is preliminary data.</text>
</comment>
<evidence type="ECO:0000313" key="14">
    <source>
        <dbReference type="Proteomes" id="UP000297703"/>
    </source>
</evidence>
<evidence type="ECO:0000256" key="6">
    <source>
        <dbReference type="ARBA" id="ARBA00022679"/>
    </source>
</evidence>
<dbReference type="InterPro" id="IPR029063">
    <property type="entry name" value="SAM-dependent_MTases_sf"/>
</dbReference>
<dbReference type="FunFam" id="3.40.50.150:FF:000062">
    <property type="entry name" value="U6 small nuclear RNA (adenine-(43)-N(6))-methyltransferase"/>
    <property type="match status" value="1"/>
</dbReference>
<dbReference type="Pfam" id="PF05971">
    <property type="entry name" value="Methyltransf_10"/>
    <property type="match status" value="1"/>
</dbReference>
<dbReference type="GO" id="GO:0003723">
    <property type="term" value="F:RNA binding"/>
    <property type="evidence" value="ECO:0007669"/>
    <property type="project" value="UniProtKB-KW"/>
</dbReference>
<comment type="similarity">
    <text evidence="3 10">Belongs to the methyltransferase superfamily. METTL16/RlmF family.</text>
</comment>
<dbReference type="GO" id="GO:0005634">
    <property type="term" value="C:nucleus"/>
    <property type="evidence" value="ECO:0007669"/>
    <property type="project" value="UniProtKB-SubCell"/>
</dbReference>
<dbReference type="GO" id="GO:0001734">
    <property type="term" value="F:mRNA m(6)A methyltransferase activity"/>
    <property type="evidence" value="ECO:0007669"/>
    <property type="project" value="UniProtKB-ARBA"/>
</dbReference>
<keyword evidence="6 10" id="KW-0808">Transferase</keyword>
<keyword evidence="5 10" id="KW-0489">Methyltransferase</keyword>
<keyword evidence="8" id="KW-0694">RNA-binding</keyword>
<feature type="compositionally biased region" description="Basic and acidic residues" evidence="12">
    <location>
        <begin position="405"/>
        <end position="418"/>
    </location>
</feature>
<dbReference type="SUPFAM" id="SSF53335">
    <property type="entry name" value="S-adenosyl-L-methionine-dependent methyltransferases"/>
    <property type="match status" value="1"/>
</dbReference>
<sequence length="520" mass="59186">MPCSLNFKDPEAVRALTCTLLKEDFGLTIDIPLERLIPTVPLRLNYIHWVEDLIGHQDGDKQALRRGIDIGTGASCIYPLLGATLNGWYFLATEVDDMCFNYAKKNVEQNNLSDLIKVVKVPQKTLLMDALKEESEIIYDFCMCNPPFFANQLEAKGVNSRNPRRPPPSSVNTGGITEIMAEGGELEFVKRIIHDSLQLKKRLRWYSCMLGKKCSLAPLKEELRIQGVPKVTHTEFCQGRTMRWALAWSFYDDVRVPSPPSKRRKLEKPRKPITFIVLASTIKELSIKASAMGWDAVEGIAVVTKWIEKILTDLKVQHKYVPCGEDEVSLFLTAIENSWVHLRRKKRERVRQLRELPRASEDILQAMEEEKSSQKDSNNPECEQNKTENFEMGSVILDEDVSSAKNDRQREDSPAKEENNEELMEEEDKEEKQAETLVGEDSSDAKEEPDASENAGNLTMEKGQSPKGTSGLFLFKCLINVKKEGDDALAEMHWVEGQNRDLMNQLCTYLRNQIFRLVAS</sequence>
<keyword evidence="14" id="KW-1185">Reference proteome</keyword>
<dbReference type="InterPro" id="IPR017182">
    <property type="entry name" value="METTL16/PsiM"/>
</dbReference>
<dbReference type="PIRSF" id="PIRSF037350">
    <property type="entry name" value="Mtase_ZK1128_prd"/>
    <property type="match status" value="1"/>
</dbReference>
<dbReference type="PANTHER" id="PTHR13393:SF0">
    <property type="entry name" value="RNA N6-ADENOSINE-METHYLTRANSFERASE METTL16"/>
    <property type="match status" value="1"/>
</dbReference>
<gene>
    <name evidence="13" type="ORF">DR999_PMT13386</name>
</gene>
<comment type="subcellular location">
    <subcellularLocation>
        <location evidence="2">Cytoplasm</location>
    </subcellularLocation>
    <subcellularLocation>
        <location evidence="1">Nucleus</location>
    </subcellularLocation>
</comment>
<evidence type="ECO:0000256" key="3">
    <source>
        <dbReference type="ARBA" id="ARBA00005878"/>
    </source>
</evidence>
<reference evidence="13 14" key="1">
    <citation type="submission" date="2019-04" db="EMBL/GenBank/DDBJ databases">
        <title>Draft genome of the big-headed turtle Platysternon megacephalum.</title>
        <authorList>
            <person name="Gong S."/>
        </authorList>
    </citation>
    <scope>NUCLEOTIDE SEQUENCE [LARGE SCALE GENOMIC DNA]</scope>
    <source>
        <strain evidence="13">DO16091913</strain>
        <tissue evidence="13">Muscle</tissue>
    </source>
</reference>
<feature type="binding site" evidence="11">
    <location>
        <position position="71"/>
    </location>
    <ligand>
        <name>S-adenosyl-L-methionine</name>
        <dbReference type="ChEBI" id="CHEBI:59789"/>
    </ligand>
</feature>
<evidence type="ECO:0000256" key="4">
    <source>
        <dbReference type="ARBA" id="ARBA00022490"/>
    </source>
</evidence>
<evidence type="ECO:0000256" key="12">
    <source>
        <dbReference type="SAM" id="MobiDB-lite"/>
    </source>
</evidence>
<dbReference type="OrthoDB" id="514248at2759"/>
<evidence type="ECO:0000256" key="7">
    <source>
        <dbReference type="ARBA" id="ARBA00022691"/>
    </source>
</evidence>
<evidence type="ECO:0000313" key="13">
    <source>
        <dbReference type="EMBL" id="TFK04123.1"/>
    </source>
</evidence>
<dbReference type="Gene3D" id="3.40.50.150">
    <property type="entry name" value="Vaccinia Virus protein VP39"/>
    <property type="match status" value="1"/>
</dbReference>
<evidence type="ECO:0000256" key="2">
    <source>
        <dbReference type="ARBA" id="ARBA00004496"/>
    </source>
</evidence>
<dbReference type="EMBL" id="QXTE01000145">
    <property type="protein sequence ID" value="TFK04123.1"/>
    <property type="molecule type" value="Genomic_DNA"/>
</dbReference>
<dbReference type="PANTHER" id="PTHR13393">
    <property type="entry name" value="SAM-DEPENDENT METHYLTRANSFERASE"/>
    <property type="match status" value="1"/>
</dbReference>
<accession>A0A4D9EA15</accession>
<dbReference type="InterPro" id="IPR010286">
    <property type="entry name" value="METTL16/RlmF"/>
</dbReference>
<protein>
    <recommendedName>
        <fullName evidence="10">U6 small nuclear RNA (adenine-(43)-N(6))-methyltransferase</fullName>
        <ecNumber evidence="10">2.1.1.-</ecNumber>
    </recommendedName>
</protein>
<evidence type="ECO:0000256" key="10">
    <source>
        <dbReference type="PIRNR" id="PIRNR037350"/>
    </source>
</evidence>
<feature type="binding site" evidence="11">
    <location>
        <position position="43"/>
    </location>
    <ligand>
        <name>S-adenosyl-L-methionine</name>
        <dbReference type="ChEBI" id="CHEBI:59789"/>
    </ligand>
</feature>
<dbReference type="GO" id="GO:0009896">
    <property type="term" value="P:positive regulation of catabolic process"/>
    <property type="evidence" value="ECO:0007669"/>
    <property type="project" value="UniProtKB-ARBA"/>
</dbReference>
<dbReference type="GO" id="GO:0005737">
    <property type="term" value="C:cytoplasm"/>
    <property type="evidence" value="ECO:0007669"/>
    <property type="project" value="UniProtKB-SubCell"/>
</dbReference>
<dbReference type="EC" id="2.1.1.-" evidence="10"/>
<organism evidence="13 14">
    <name type="scientific">Platysternon megacephalum</name>
    <name type="common">big-headed turtle</name>
    <dbReference type="NCBI Taxonomy" id="55544"/>
    <lineage>
        <taxon>Eukaryota</taxon>
        <taxon>Metazoa</taxon>
        <taxon>Chordata</taxon>
        <taxon>Craniata</taxon>
        <taxon>Vertebrata</taxon>
        <taxon>Euteleostomi</taxon>
        <taxon>Archelosauria</taxon>
        <taxon>Testudinata</taxon>
        <taxon>Testudines</taxon>
        <taxon>Cryptodira</taxon>
        <taxon>Durocryptodira</taxon>
        <taxon>Testudinoidea</taxon>
        <taxon>Platysternidae</taxon>
        <taxon>Platysternon</taxon>
    </lineage>
</organism>
<keyword evidence="7 11" id="KW-0949">S-adenosyl-L-methionine</keyword>
<feature type="binding site" evidence="11">
    <location>
        <position position="94"/>
    </location>
    <ligand>
        <name>S-adenosyl-L-methionine</name>
        <dbReference type="ChEBI" id="CHEBI:59789"/>
    </ligand>
</feature>
<dbReference type="GO" id="GO:0006397">
    <property type="term" value="P:mRNA processing"/>
    <property type="evidence" value="ECO:0007669"/>
    <property type="project" value="UniProtKB-ARBA"/>
</dbReference>
<dbReference type="GO" id="GO:0043488">
    <property type="term" value="P:regulation of mRNA stability"/>
    <property type="evidence" value="ECO:0007669"/>
    <property type="project" value="UniProtKB-ARBA"/>
</dbReference>
<evidence type="ECO:0000256" key="9">
    <source>
        <dbReference type="ARBA" id="ARBA00023242"/>
    </source>
</evidence>
<feature type="binding site" evidence="11">
    <location>
        <position position="145"/>
    </location>
    <ligand>
        <name>S-adenosyl-L-methionine</name>
        <dbReference type="ChEBI" id="CHEBI:59789"/>
    </ligand>
</feature>
<dbReference type="GO" id="GO:0120048">
    <property type="term" value="F:U6 snRNA (adenine-(43)-N(6))-methyltransferase activity"/>
    <property type="evidence" value="ECO:0007669"/>
    <property type="project" value="UniProtKB-UniRule"/>
</dbReference>
<feature type="compositionally biased region" description="Acidic residues" evidence="12">
    <location>
        <begin position="419"/>
        <end position="429"/>
    </location>
</feature>
<dbReference type="CDD" id="cd02440">
    <property type="entry name" value="AdoMet_MTases"/>
    <property type="match status" value="1"/>
</dbReference>
<comment type="function">
    <text evidence="10">RNA N6-methyltransferase that methylates adenosine residues at the N(6) position of a subset of RNAs and is involved in S-adenosyl-L-methionine homeostasis by regulating expression of MAT2A transcripts. Able to N6-methylate a subset of mRNAs and U6 small nuclear RNAs (U6 snRNAs). In contrast to the METTL3-METTL14 heterodimer, only able to methylate a limited number of RNAs: requires both a 5'UACAGAGAA-3' nonamer sequence and a specific RNA structure.</text>
</comment>
<name>A0A4D9EA15_9SAUR</name>
<dbReference type="AlphaFoldDB" id="A0A4D9EA15"/>
<dbReference type="GO" id="GO:0051254">
    <property type="term" value="P:positive regulation of RNA metabolic process"/>
    <property type="evidence" value="ECO:0007669"/>
    <property type="project" value="UniProtKB-ARBA"/>
</dbReference>
<feature type="region of interest" description="Disordered" evidence="12">
    <location>
        <begin position="367"/>
        <end position="465"/>
    </location>
</feature>
<evidence type="ECO:0000256" key="1">
    <source>
        <dbReference type="ARBA" id="ARBA00004123"/>
    </source>
</evidence>
<keyword evidence="9" id="KW-0539">Nucleus</keyword>
<dbReference type="STRING" id="55544.A0A4D9EA15"/>
<evidence type="ECO:0000256" key="8">
    <source>
        <dbReference type="ARBA" id="ARBA00022884"/>
    </source>
</evidence>
<evidence type="ECO:0000256" key="11">
    <source>
        <dbReference type="PIRSR" id="PIRSR037350-1"/>
    </source>
</evidence>
<keyword evidence="4" id="KW-0963">Cytoplasm</keyword>
<proteinExistence type="inferred from homology"/>
<dbReference type="Proteomes" id="UP000297703">
    <property type="component" value="Unassembled WGS sequence"/>
</dbReference>
<evidence type="ECO:0000256" key="5">
    <source>
        <dbReference type="ARBA" id="ARBA00022603"/>
    </source>
</evidence>
<dbReference type="GO" id="GO:0070475">
    <property type="term" value="P:rRNA base methylation"/>
    <property type="evidence" value="ECO:0007669"/>
    <property type="project" value="TreeGrafter"/>
</dbReference>